<name>A0A378K8T5_LEGPN</name>
<evidence type="ECO:0000313" key="2">
    <source>
        <dbReference type="EMBL" id="STX81136.1"/>
    </source>
</evidence>
<reference evidence="2 3" key="1">
    <citation type="submission" date="2018-06" db="EMBL/GenBank/DDBJ databases">
        <authorList>
            <consortium name="Pathogen Informatics"/>
            <person name="Doyle S."/>
        </authorList>
    </citation>
    <scope>NUCLEOTIDE SEQUENCE [LARGE SCALE GENOMIC DNA]</scope>
    <source>
        <strain evidence="2 3">NCTC12000</strain>
    </source>
</reference>
<keyword evidence="2" id="KW-0812">Transmembrane</keyword>
<dbReference type="RefSeq" id="WP_027219958.1">
    <property type="nucleotide sequence ID" value="NZ_BAZA01000140.1"/>
</dbReference>
<feature type="signal peptide" evidence="1">
    <location>
        <begin position="1"/>
        <end position="26"/>
    </location>
</feature>
<protein>
    <submittedName>
        <fullName evidence="2">Transmembrane protein</fullName>
    </submittedName>
</protein>
<feature type="chain" id="PRO_5016672972" evidence="1">
    <location>
        <begin position="27"/>
        <end position="151"/>
    </location>
</feature>
<dbReference type="Proteomes" id="UP000254631">
    <property type="component" value="Unassembled WGS sequence"/>
</dbReference>
<evidence type="ECO:0000256" key="1">
    <source>
        <dbReference type="SAM" id="SignalP"/>
    </source>
</evidence>
<keyword evidence="2" id="KW-0472">Membrane</keyword>
<dbReference type="EMBL" id="UGOL01000001">
    <property type="protein sequence ID" value="STX81136.1"/>
    <property type="molecule type" value="Genomic_DNA"/>
</dbReference>
<keyword evidence="1" id="KW-0732">Signal</keyword>
<accession>A0A378K8T5</accession>
<organism evidence="2 3">
    <name type="scientific">Legionella pneumophila</name>
    <dbReference type="NCBI Taxonomy" id="446"/>
    <lineage>
        <taxon>Bacteria</taxon>
        <taxon>Pseudomonadati</taxon>
        <taxon>Pseudomonadota</taxon>
        <taxon>Gammaproteobacteria</taxon>
        <taxon>Legionellales</taxon>
        <taxon>Legionellaceae</taxon>
        <taxon>Legionella</taxon>
    </lineage>
</organism>
<evidence type="ECO:0000313" key="3">
    <source>
        <dbReference type="Proteomes" id="UP000254631"/>
    </source>
</evidence>
<proteinExistence type="predicted"/>
<gene>
    <name evidence="2" type="ORF">NCTC12000_03163</name>
</gene>
<sequence length="151" mass="16134">MKIFGLNKAILLTFSLLSLLTSQAFSQNNFTGNGRASLEIKAVSIPGKSGLVSCHNSLLAECFITLSIMAQSEGFIIIKNTSANPAFNIRALLPADWTNVSQPSICEVLNPGEECSVVLKATGAEPPRPRTTMELKGTNTNSAFFDLEVVA</sequence>
<dbReference type="AlphaFoldDB" id="A0A378K8T5"/>